<evidence type="ECO:0008006" key="4">
    <source>
        <dbReference type="Google" id="ProtNLM"/>
    </source>
</evidence>
<accession>A0A809SEI9</accession>
<feature type="signal peptide" evidence="1">
    <location>
        <begin position="1"/>
        <end position="29"/>
    </location>
</feature>
<dbReference type="RefSeq" id="WP_161553333.1">
    <property type="nucleotide sequence ID" value="NZ_AP022325.1"/>
</dbReference>
<dbReference type="Proteomes" id="UP000464317">
    <property type="component" value="Chromosome"/>
</dbReference>
<evidence type="ECO:0000313" key="3">
    <source>
        <dbReference type="Proteomes" id="UP000464317"/>
    </source>
</evidence>
<dbReference type="EMBL" id="AP022325">
    <property type="protein sequence ID" value="BBU47929.1"/>
    <property type="molecule type" value="Genomic_DNA"/>
</dbReference>
<protein>
    <recommendedName>
        <fullName evidence="4">Lipoprotein</fullName>
    </recommendedName>
</protein>
<keyword evidence="3" id="KW-1185">Reference proteome</keyword>
<sequence>MKKIKKIFRFYLFLISSSLLITSISCSIAEPPKYGTYWNKEKTVFTISQGNISKGGKYNKEQNLFINMNYFLVSNIDELRMKDKHNKSEFKELKLINFNKYNVLIIDGLIYDYSDHNYIYSETGWNVSSISFDNDSLIVKLSFKPIEKFSYAKTQTQEIWTQSKKFYILLNKSINDISNIKFIKV</sequence>
<dbReference type="AlphaFoldDB" id="A0A809SEI9"/>
<gene>
    <name evidence="2" type="ORF">JPM2_6220</name>
</gene>
<keyword evidence="1" id="KW-0732">Signal</keyword>
<organism evidence="2 3">
    <name type="scientific">Mycoplasmopsis felis</name>
    <dbReference type="NCBI Taxonomy" id="33923"/>
    <lineage>
        <taxon>Bacteria</taxon>
        <taxon>Bacillati</taxon>
        <taxon>Mycoplasmatota</taxon>
        <taxon>Mycoplasmoidales</taxon>
        <taxon>Metamycoplasmataceae</taxon>
        <taxon>Mycoplasmopsis</taxon>
    </lineage>
</organism>
<name>A0A809SEI9_9BACT</name>
<proteinExistence type="predicted"/>
<feature type="chain" id="PRO_5032934124" description="Lipoprotein" evidence="1">
    <location>
        <begin position="30"/>
        <end position="185"/>
    </location>
</feature>
<dbReference type="KEGG" id="mfel:JPM2_6220"/>
<evidence type="ECO:0000313" key="2">
    <source>
        <dbReference type="EMBL" id="BBU47929.1"/>
    </source>
</evidence>
<evidence type="ECO:0000256" key="1">
    <source>
        <dbReference type="SAM" id="SignalP"/>
    </source>
</evidence>
<reference evidence="2 3" key="1">
    <citation type="submission" date="2020-01" db="EMBL/GenBank/DDBJ databases">
        <title>Complete genome sequence of Mycoplasma felis strain Myco-2.</title>
        <authorList>
            <person name="Kinoshita Y."/>
            <person name="Niwa H."/>
            <person name="Uchida-Fujii E."/>
            <person name="Nukada T."/>
        </authorList>
    </citation>
    <scope>NUCLEOTIDE SEQUENCE [LARGE SCALE GENOMIC DNA]</scope>
    <source>
        <strain evidence="2 3">Myco-2</strain>
    </source>
</reference>
<dbReference type="PROSITE" id="PS51257">
    <property type="entry name" value="PROKAR_LIPOPROTEIN"/>
    <property type="match status" value="1"/>
</dbReference>